<name>A0ABZ2E833_9BACT</name>
<feature type="transmembrane region" description="Helical" evidence="1">
    <location>
        <begin position="335"/>
        <end position="355"/>
    </location>
</feature>
<keyword evidence="1" id="KW-0472">Membrane</keyword>
<dbReference type="SUPFAM" id="SSF53448">
    <property type="entry name" value="Nucleotide-diphospho-sugar transferases"/>
    <property type="match status" value="1"/>
</dbReference>
<keyword evidence="3" id="KW-0328">Glycosyltransferase</keyword>
<keyword evidence="4" id="KW-1185">Reference proteome</keyword>
<protein>
    <submittedName>
        <fullName evidence="3">Glycosyltransferase family 2 protein</fullName>
        <ecNumber evidence="3">2.4.-.-</ecNumber>
    </submittedName>
</protein>
<gene>
    <name evidence="3" type="ORF">CVIC9261_00570</name>
</gene>
<dbReference type="Gene3D" id="3.90.550.10">
    <property type="entry name" value="Spore Coat Polysaccharide Biosynthesis Protein SpsA, Chain A"/>
    <property type="match status" value="1"/>
</dbReference>
<evidence type="ECO:0000259" key="2">
    <source>
        <dbReference type="Pfam" id="PF00535"/>
    </source>
</evidence>
<evidence type="ECO:0000313" key="4">
    <source>
        <dbReference type="Proteomes" id="UP001318120"/>
    </source>
</evidence>
<reference evidence="3 4" key="1">
    <citation type="journal article" date="2017" name="Genome Biol. Evol.">
        <title>Comparative Genomic Analysis Identifies a Campylobacter Clade Deficient in Selenium Metabolism.</title>
        <authorList>
            <person name="Miller W.G."/>
            <person name="Yee E."/>
            <person name="Lopes B.S."/>
            <person name="Chapman M.H."/>
            <person name="Huynh S."/>
            <person name="Bono J.L."/>
            <person name="Parker C.T."/>
            <person name="Strachan N.J.C."/>
            <person name="Forbes K.J."/>
        </authorList>
    </citation>
    <scope>NUCLEOTIDE SEQUENCE [LARGE SCALE GENOMIC DNA]</scope>
    <source>
        <strain evidence="3 4">RM9261</strain>
    </source>
</reference>
<dbReference type="RefSeq" id="WP_086303120.1">
    <property type="nucleotide sequence ID" value="NZ_CP144916.1"/>
</dbReference>
<dbReference type="Pfam" id="PF00535">
    <property type="entry name" value="Glycos_transf_2"/>
    <property type="match status" value="1"/>
</dbReference>
<sequence>MAKISILSLSFNHQRFIADHIQSVLNQSFEDFELVIVDDFSTDDNVAEINKFKDPRIKLIRHEFNRGINAAINTAFENVSGKYLLLLAGDDSLESNALEIIVKELDNADYIVLYPGIMRTDINGKKIEPLNIVSKDRFEILNTIFMNRNCLFSPGMSMRKDIFAKYLYPLDNSMCLHQDTQMHVKLLLNVEPKFLDTNLILYRFDDNVGNISGSFISLSRDRMETEILMDTFLNVNDINLLKKVFAKEIDKTKLEPKMEYLEFFLGNMAILASEWYRKLWGYHTIMRSYNTKAKAEALKKEYNFEFKDYLKLINLMTEDNEVIKFKNKYKKYKKLSIALGGLSVVILIILIIGVFL</sequence>
<dbReference type="InterPro" id="IPR001173">
    <property type="entry name" value="Glyco_trans_2-like"/>
</dbReference>
<organism evidence="3 4">
    <name type="scientific">Campylobacter vicugnae</name>
    <dbReference type="NCBI Taxonomy" id="1660076"/>
    <lineage>
        <taxon>Bacteria</taxon>
        <taxon>Pseudomonadati</taxon>
        <taxon>Campylobacterota</taxon>
        <taxon>Epsilonproteobacteria</taxon>
        <taxon>Campylobacterales</taxon>
        <taxon>Campylobacteraceae</taxon>
        <taxon>Campylobacter</taxon>
    </lineage>
</organism>
<dbReference type="InterPro" id="IPR029044">
    <property type="entry name" value="Nucleotide-diphossugar_trans"/>
</dbReference>
<dbReference type="CDD" id="cd00761">
    <property type="entry name" value="Glyco_tranf_GTA_type"/>
    <property type="match status" value="1"/>
</dbReference>
<keyword evidence="1" id="KW-0812">Transmembrane</keyword>
<keyword evidence="1" id="KW-1133">Transmembrane helix</keyword>
<dbReference type="PANTHER" id="PTHR22916:SF3">
    <property type="entry name" value="UDP-GLCNAC:BETAGAL BETA-1,3-N-ACETYLGLUCOSAMINYLTRANSFERASE-LIKE PROTEIN 1"/>
    <property type="match status" value="1"/>
</dbReference>
<evidence type="ECO:0000256" key="1">
    <source>
        <dbReference type="SAM" id="Phobius"/>
    </source>
</evidence>
<dbReference type="GO" id="GO:0016757">
    <property type="term" value="F:glycosyltransferase activity"/>
    <property type="evidence" value="ECO:0007669"/>
    <property type="project" value="UniProtKB-KW"/>
</dbReference>
<accession>A0ABZ2E833</accession>
<dbReference type="EC" id="2.4.-.-" evidence="3"/>
<proteinExistence type="predicted"/>
<feature type="domain" description="Glycosyltransferase 2-like" evidence="2">
    <location>
        <begin position="6"/>
        <end position="166"/>
    </location>
</feature>
<dbReference type="EMBL" id="CP144916">
    <property type="protein sequence ID" value="WWC41863.1"/>
    <property type="molecule type" value="Genomic_DNA"/>
</dbReference>
<keyword evidence="3" id="KW-0808">Transferase</keyword>
<dbReference type="GeneID" id="93112558"/>
<evidence type="ECO:0000313" key="3">
    <source>
        <dbReference type="EMBL" id="WWC41863.1"/>
    </source>
</evidence>
<dbReference type="PANTHER" id="PTHR22916">
    <property type="entry name" value="GLYCOSYLTRANSFERASE"/>
    <property type="match status" value="1"/>
</dbReference>
<dbReference type="Proteomes" id="UP001318120">
    <property type="component" value="Chromosome"/>
</dbReference>